<organism evidence="2 3">
    <name type="scientific">Shewanella algicola</name>
    <dbReference type="NCBI Taxonomy" id="640633"/>
    <lineage>
        <taxon>Bacteria</taxon>
        <taxon>Pseudomonadati</taxon>
        <taxon>Pseudomonadota</taxon>
        <taxon>Gammaproteobacteria</taxon>
        <taxon>Alteromonadales</taxon>
        <taxon>Shewanellaceae</taxon>
        <taxon>Shewanella</taxon>
    </lineage>
</organism>
<reference evidence="2" key="1">
    <citation type="submission" date="2022-01" db="EMBL/GenBank/DDBJ databases">
        <title>Whole genome-based taxonomy of the Shewanellaceae.</title>
        <authorList>
            <person name="Martin-Rodriguez A.J."/>
        </authorList>
    </citation>
    <scope>NUCLEOTIDE SEQUENCE</scope>
    <source>
        <strain evidence="2">DSM 23803</strain>
    </source>
</reference>
<protein>
    <submittedName>
        <fullName evidence="2">M15 family metallopeptidase</fullName>
    </submittedName>
</protein>
<dbReference type="InterPro" id="IPR009045">
    <property type="entry name" value="Zn_M74/Hedgehog-like"/>
</dbReference>
<feature type="domain" description="D-alanyl-D-alanine carboxypeptidase-like core" evidence="1">
    <location>
        <begin position="33"/>
        <end position="186"/>
    </location>
</feature>
<sequence length="235" mass="26110">MRLTPTLNVDIPQQQAKLYGLDSQHLVAVGDFLLEQHTAAAFSNMQLAAANSGIDLQLCSAYRPFDRQVHIWNAKASGTRPLLDKASQPIDYASLSEQQLIDTILIWSALPGASRHHWGTDIDVFDAKQINKQSLQLVSAEYQGSGPCAAMHQWLQQHASQYGFYFPYQTQQSGVSPEPWHLSYYAIADNYLAQFNSTELAKVLSGAEIALQSPLLERLAELVDHYVFYVASSPA</sequence>
<evidence type="ECO:0000259" key="1">
    <source>
        <dbReference type="Pfam" id="PF02557"/>
    </source>
</evidence>
<dbReference type="RefSeq" id="WP_188923791.1">
    <property type="nucleotide sequence ID" value="NZ_BMQI01000003.1"/>
</dbReference>
<dbReference type="SUPFAM" id="SSF55166">
    <property type="entry name" value="Hedgehog/DD-peptidase"/>
    <property type="match status" value="1"/>
</dbReference>
<dbReference type="PANTHER" id="PTHR34385:SF1">
    <property type="entry name" value="PEPTIDOGLYCAN L-ALANYL-D-GLUTAMATE ENDOPEPTIDASE CWLK"/>
    <property type="match status" value="1"/>
</dbReference>
<dbReference type="PANTHER" id="PTHR34385">
    <property type="entry name" value="D-ALANYL-D-ALANINE CARBOXYPEPTIDASE"/>
    <property type="match status" value="1"/>
</dbReference>
<gene>
    <name evidence="2" type="ORF">L2749_02220</name>
</gene>
<dbReference type="EMBL" id="JAKILJ010000003">
    <property type="protein sequence ID" value="MCL1104082.1"/>
    <property type="molecule type" value="Genomic_DNA"/>
</dbReference>
<dbReference type="GO" id="GO:0006508">
    <property type="term" value="P:proteolysis"/>
    <property type="evidence" value="ECO:0007669"/>
    <property type="project" value="InterPro"/>
</dbReference>
<dbReference type="GO" id="GO:0008233">
    <property type="term" value="F:peptidase activity"/>
    <property type="evidence" value="ECO:0007669"/>
    <property type="project" value="InterPro"/>
</dbReference>
<dbReference type="Pfam" id="PF02557">
    <property type="entry name" value="VanY"/>
    <property type="match status" value="1"/>
</dbReference>
<dbReference type="CDD" id="cd14847">
    <property type="entry name" value="DD-carboxypeptidase_like"/>
    <property type="match status" value="1"/>
</dbReference>
<dbReference type="Proteomes" id="UP001139408">
    <property type="component" value="Unassembled WGS sequence"/>
</dbReference>
<name>A0A9X2CCF9_9GAMM</name>
<evidence type="ECO:0000313" key="2">
    <source>
        <dbReference type="EMBL" id="MCL1104082.1"/>
    </source>
</evidence>
<evidence type="ECO:0000313" key="3">
    <source>
        <dbReference type="Proteomes" id="UP001139408"/>
    </source>
</evidence>
<dbReference type="Gene3D" id="3.30.1380.10">
    <property type="match status" value="1"/>
</dbReference>
<dbReference type="AlphaFoldDB" id="A0A9X2CCF9"/>
<keyword evidence="3" id="KW-1185">Reference proteome</keyword>
<comment type="caution">
    <text evidence="2">The sequence shown here is derived from an EMBL/GenBank/DDBJ whole genome shotgun (WGS) entry which is preliminary data.</text>
</comment>
<dbReference type="InterPro" id="IPR052179">
    <property type="entry name" value="DD-CPase-like"/>
</dbReference>
<proteinExistence type="predicted"/>
<accession>A0A9X2CCF9</accession>
<dbReference type="InterPro" id="IPR003709">
    <property type="entry name" value="VanY-like_core_dom"/>
</dbReference>